<reference evidence="1 2" key="1">
    <citation type="journal article" date="2020" name="Nature">
        <title>Six reference-quality genomes reveal evolution of bat adaptations.</title>
        <authorList>
            <person name="Jebb D."/>
            <person name="Huang Z."/>
            <person name="Pippel M."/>
            <person name="Hughes G.M."/>
            <person name="Lavrichenko K."/>
            <person name="Devanna P."/>
            <person name="Winkler S."/>
            <person name="Jermiin L.S."/>
            <person name="Skirmuntt E.C."/>
            <person name="Katzourakis A."/>
            <person name="Burkitt-Gray L."/>
            <person name="Ray D.A."/>
            <person name="Sullivan K.A.M."/>
            <person name="Roscito J.G."/>
            <person name="Kirilenko B.M."/>
            <person name="Davalos L.M."/>
            <person name="Corthals A.P."/>
            <person name="Power M.L."/>
            <person name="Jones G."/>
            <person name="Ransome R.D."/>
            <person name="Dechmann D.K.N."/>
            <person name="Locatelli A.G."/>
            <person name="Puechmaille S.J."/>
            <person name="Fedrigo O."/>
            <person name="Jarvis E.D."/>
            <person name="Hiller M."/>
            <person name="Vernes S.C."/>
            <person name="Myers E.W."/>
            <person name="Teeling E.C."/>
        </authorList>
    </citation>
    <scope>NUCLEOTIDE SEQUENCE [LARGE SCALE GENOMIC DNA]</scope>
    <source>
        <strain evidence="1">Bat1K_MPI-CBG_1</strain>
    </source>
</reference>
<organism evidence="1 2">
    <name type="scientific">Phyllostomus discolor</name>
    <name type="common">pale spear-nosed bat</name>
    <dbReference type="NCBI Taxonomy" id="89673"/>
    <lineage>
        <taxon>Eukaryota</taxon>
        <taxon>Metazoa</taxon>
        <taxon>Chordata</taxon>
        <taxon>Craniata</taxon>
        <taxon>Vertebrata</taxon>
        <taxon>Euteleostomi</taxon>
        <taxon>Mammalia</taxon>
        <taxon>Eutheria</taxon>
        <taxon>Laurasiatheria</taxon>
        <taxon>Chiroptera</taxon>
        <taxon>Yangochiroptera</taxon>
        <taxon>Phyllostomidae</taxon>
        <taxon>Phyllostominae</taxon>
        <taxon>Phyllostomus</taxon>
    </lineage>
</organism>
<gene>
    <name evidence="1" type="ORF">HJG60_009700</name>
</gene>
<name>A0A834B6L7_9CHIR</name>
<protein>
    <submittedName>
        <fullName evidence="1">Uncharacterized protein</fullName>
    </submittedName>
</protein>
<dbReference type="Proteomes" id="UP000664940">
    <property type="component" value="Unassembled WGS sequence"/>
</dbReference>
<comment type="caution">
    <text evidence="1">The sequence shown here is derived from an EMBL/GenBank/DDBJ whole genome shotgun (WGS) entry which is preliminary data.</text>
</comment>
<dbReference type="EMBL" id="JABVXQ010000002">
    <property type="protein sequence ID" value="KAF6125175.1"/>
    <property type="molecule type" value="Genomic_DNA"/>
</dbReference>
<accession>A0A834B6L7</accession>
<evidence type="ECO:0000313" key="1">
    <source>
        <dbReference type="EMBL" id="KAF6125175.1"/>
    </source>
</evidence>
<sequence length="135" mass="14805">MPGDWFPGDTSVDGNECTRITSAKLCSESLKHPGVSRTLWWKQFYSESIDIIKYQVTKWCHVWGQSPAWIPSPMSCSGGGHMQIVGGSGQVRLGFFVTLSLAWSHGSPGPSFPGLFQCTYVLVRSKEPAARLLGL</sequence>
<evidence type="ECO:0000313" key="2">
    <source>
        <dbReference type="Proteomes" id="UP000664940"/>
    </source>
</evidence>
<dbReference type="AlphaFoldDB" id="A0A834B6L7"/>
<proteinExistence type="predicted"/>